<dbReference type="Gene3D" id="3.20.80.10">
    <property type="entry name" value="Regulatory factor, effector binding domain"/>
    <property type="match status" value="1"/>
</dbReference>
<accession>A0A378I014</accession>
<dbReference type="PANTHER" id="PTHR36444">
    <property type="entry name" value="TRANSCRIPTIONAL REGULATOR PROTEIN YOBU-RELATED"/>
    <property type="match status" value="1"/>
</dbReference>
<feature type="domain" description="AraC effector-binding" evidence="1">
    <location>
        <begin position="4"/>
        <end position="146"/>
    </location>
</feature>
<dbReference type="AlphaFoldDB" id="A0A378I014"/>
<dbReference type="Pfam" id="PF14526">
    <property type="entry name" value="Cass2"/>
    <property type="match status" value="1"/>
</dbReference>
<reference evidence="2 3" key="1">
    <citation type="submission" date="2018-06" db="EMBL/GenBank/DDBJ databases">
        <authorList>
            <consortium name="Pathogen Informatics"/>
            <person name="Doyle S."/>
        </authorList>
    </citation>
    <scope>NUCLEOTIDE SEQUENCE [LARGE SCALE GENOMIC DNA]</scope>
    <source>
        <strain evidence="2 3">NCTC13315</strain>
    </source>
</reference>
<dbReference type="SMART" id="SM00871">
    <property type="entry name" value="AraC_E_bind"/>
    <property type="match status" value="1"/>
</dbReference>
<gene>
    <name evidence="2" type="ORF">NCTC13315_01039</name>
</gene>
<evidence type="ECO:0000313" key="2">
    <source>
        <dbReference type="EMBL" id="STX28509.1"/>
    </source>
</evidence>
<dbReference type="InterPro" id="IPR029441">
    <property type="entry name" value="Cass2"/>
</dbReference>
<dbReference type="RefSeq" id="WP_115302249.1">
    <property type="nucleotide sequence ID" value="NZ_CAAAHO010000001.1"/>
</dbReference>
<protein>
    <submittedName>
        <fullName evidence="2">Transcription activator, effector binding</fullName>
    </submittedName>
</protein>
<evidence type="ECO:0000259" key="1">
    <source>
        <dbReference type="SMART" id="SM00871"/>
    </source>
</evidence>
<organism evidence="2 3">
    <name type="scientific">Legionella beliardensis</name>
    <dbReference type="NCBI Taxonomy" id="91822"/>
    <lineage>
        <taxon>Bacteria</taxon>
        <taxon>Pseudomonadati</taxon>
        <taxon>Pseudomonadota</taxon>
        <taxon>Gammaproteobacteria</taxon>
        <taxon>Legionellales</taxon>
        <taxon>Legionellaceae</taxon>
        <taxon>Legionella</taxon>
    </lineage>
</organism>
<name>A0A378I014_9GAMM</name>
<dbReference type="InterPro" id="IPR011256">
    <property type="entry name" value="Reg_factor_effector_dom_sf"/>
</dbReference>
<evidence type="ECO:0000313" key="3">
    <source>
        <dbReference type="Proteomes" id="UP000254968"/>
    </source>
</evidence>
<dbReference type="Proteomes" id="UP000254968">
    <property type="component" value="Unassembled WGS sequence"/>
</dbReference>
<dbReference type="SUPFAM" id="SSF55136">
    <property type="entry name" value="Probable bacterial effector-binding domain"/>
    <property type="match status" value="1"/>
</dbReference>
<dbReference type="PANTHER" id="PTHR36444:SF2">
    <property type="entry name" value="TRANSCRIPTIONAL REGULATOR PROTEIN YOBU-RELATED"/>
    <property type="match status" value="1"/>
</dbReference>
<sequence length="146" mass="16679">MTIIKPTIEYVEPMTVVGLSMRTNNRNESNPQTAKIAVLWQHFYSSFATADMPLFGVYSDYEADADGFYTVTVGQLIVESTSKCQIIVPGNYLVFRGNGPMPTLIIDLWRQIWRYFAGKNNDQRLFATDFERYTTPEQVAIYIGVK</sequence>
<dbReference type="InterPro" id="IPR010499">
    <property type="entry name" value="AraC_E-bd"/>
</dbReference>
<dbReference type="InterPro" id="IPR053182">
    <property type="entry name" value="YobU-like_regulator"/>
</dbReference>
<keyword evidence="3" id="KW-1185">Reference proteome</keyword>
<dbReference type="EMBL" id="UGNV01000001">
    <property type="protein sequence ID" value="STX28509.1"/>
    <property type="molecule type" value="Genomic_DNA"/>
</dbReference>
<dbReference type="OrthoDB" id="3173400at2"/>
<proteinExistence type="predicted"/>